<protein>
    <submittedName>
        <fullName evidence="2">GNAT family N-acetyltransferase</fullName>
    </submittedName>
</protein>
<evidence type="ECO:0000313" key="2">
    <source>
        <dbReference type="EMBL" id="PAU97332.1"/>
    </source>
</evidence>
<dbReference type="GO" id="GO:0016740">
    <property type="term" value="F:transferase activity"/>
    <property type="evidence" value="ECO:0007669"/>
    <property type="project" value="UniProtKB-KW"/>
</dbReference>
<accession>A0A2A2GKR1</accession>
<dbReference type="OrthoDB" id="9800945at2"/>
<dbReference type="RefSeq" id="WP_095640135.1">
    <property type="nucleotide sequence ID" value="NZ_NSJZ01000006.1"/>
</dbReference>
<dbReference type="InterPro" id="IPR045057">
    <property type="entry name" value="Gcn5-rel_NAT"/>
</dbReference>
<dbReference type="InterPro" id="IPR016181">
    <property type="entry name" value="Acyl_CoA_acyltransferase"/>
</dbReference>
<dbReference type="SUPFAM" id="SSF55729">
    <property type="entry name" value="Acyl-CoA N-acyltransferases (Nat)"/>
    <property type="match status" value="1"/>
</dbReference>
<dbReference type="PANTHER" id="PTHR31435:SF10">
    <property type="entry name" value="BSR4717 PROTEIN"/>
    <property type="match status" value="1"/>
</dbReference>
<dbReference type="PROSITE" id="PS51729">
    <property type="entry name" value="GNAT_YJDJ"/>
    <property type="match status" value="1"/>
</dbReference>
<dbReference type="Gene3D" id="3.40.630.30">
    <property type="match status" value="1"/>
</dbReference>
<dbReference type="EMBL" id="NSJZ01000006">
    <property type="protein sequence ID" value="PAU97332.1"/>
    <property type="molecule type" value="Genomic_DNA"/>
</dbReference>
<dbReference type="PANTHER" id="PTHR31435">
    <property type="entry name" value="PROTEIN NATD1"/>
    <property type="match status" value="1"/>
</dbReference>
<gene>
    <name evidence="2" type="ORF">CK240_09715</name>
</gene>
<name>A0A2A2GKR1_9RHOB</name>
<evidence type="ECO:0000313" key="3">
    <source>
        <dbReference type="Proteomes" id="UP000218023"/>
    </source>
</evidence>
<dbReference type="Proteomes" id="UP000218023">
    <property type="component" value="Unassembled WGS sequence"/>
</dbReference>
<evidence type="ECO:0000259" key="1">
    <source>
        <dbReference type="PROSITE" id="PS51729"/>
    </source>
</evidence>
<comment type="caution">
    <text evidence="2">The sequence shown here is derived from an EMBL/GenBank/DDBJ whole genome shotgun (WGS) entry which is preliminary data.</text>
</comment>
<dbReference type="InterPro" id="IPR031165">
    <property type="entry name" value="GNAT_YJDJ"/>
</dbReference>
<proteinExistence type="predicted"/>
<organism evidence="2 3">
    <name type="scientific">Paracoccus salipaludis</name>
    <dbReference type="NCBI Taxonomy" id="2032623"/>
    <lineage>
        <taxon>Bacteria</taxon>
        <taxon>Pseudomonadati</taxon>
        <taxon>Pseudomonadota</taxon>
        <taxon>Alphaproteobacteria</taxon>
        <taxon>Rhodobacterales</taxon>
        <taxon>Paracoccaceae</taxon>
        <taxon>Paracoccus</taxon>
    </lineage>
</organism>
<keyword evidence="2" id="KW-0808">Transferase</keyword>
<sequence length="95" mass="10667">MAEFQIEREESGKGGRYVTRLEGAEAEMTWTAAESLDIIDHTYVPPELRGRSVGEALVARAVEDARRSGRKILPLCSFAAAQFRRNSDWQDVLAR</sequence>
<dbReference type="AlphaFoldDB" id="A0A2A2GKR1"/>
<dbReference type="Pfam" id="PF14542">
    <property type="entry name" value="Acetyltransf_CG"/>
    <property type="match status" value="1"/>
</dbReference>
<keyword evidence="3" id="KW-1185">Reference proteome</keyword>
<feature type="domain" description="N-acetyltransferase" evidence="1">
    <location>
        <begin position="9"/>
        <end position="94"/>
    </location>
</feature>
<reference evidence="2 3" key="1">
    <citation type="submission" date="2017-09" db="EMBL/GenBank/DDBJ databases">
        <title>Paracoccus alkalisoli sp. nov., isolated from saline alkaline soil.</title>
        <authorList>
            <person name="Dong X."/>
            <person name="Zhang G."/>
        </authorList>
    </citation>
    <scope>NUCLEOTIDE SEQUENCE [LARGE SCALE GENOMIC DNA]</scope>
    <source>
        <strain evidence="2 3">WN007</strain>
    </source>
</reference>